<keyword evidence="4" id="KW-1185">Reference proteome</keyword>
<dbReference type="EMBL" id="FNLO01000008">
    <property type="protein sequence ID" value="SDV49538.1"/>
    <property type="molecule type" value="Genomic_DNA"/>
</dbReference>
<dbReference type="GO" id="GO:0005829">
    <property type="term" value="C:cytosol"/>
    <property type="evidence" value="ECO:0007669"/>
    <property type="project" value="TreeGrafter"/>
</dbReference>
<evidence type="ECO:0000256" key="1">
    <source>
        <dbReference type="SAM" id="MobiDB-lite"/>
    </source>
</evidence>
<organism evidence="3 4">
    <name type="scientific">Chitinasiproducens palmae</name>
    <dbReference type="NCBI Taxonomy" id="1770053"/>
    <lineage>
        <taxon>Bacteria</taxon>
        <taxon>Pseudomonadati</taxon>
        <taxon>Pseudomonadota</taxon>
        <taxon>Betaproteobacteria</taxon>
        <taxon>Burkholderiales</taxon>
        <taxon>Burkholderiaceae</taxon>
        <taxon>Chitinasiproducens</taxon>
    </lineage>
</organism>
<dbReference type="PANTHER" id="PTHR23355:SF9">
    <property type="entry name" value="DIS3-LIKE EXONUCLEASE 2"/>
    <property type="match status" value="1"/>
</dbReference>
<proteinExistence type="predicted"/>
<accession>A0A1H2PRP9</accession>
<reference evidence="4" key="1">
    <citation type="submission" date="2016-09" db="EMBL/GenBank/DDBJ databases">
        <authorList>
            <person name="Varghese N."/>
            <person name="Submissions S."/>
        </authorList>
    </citation>
    <scope>NUCLEOTIDE SEQUENCE [LARGE SCALE GENOMIC DNA]</scope>
    <source>
        <strain evidence="4">JS23</strain>
    </source>
</reference>
<feature type="domain" description="RNB" evidence="2">
    <location>
        <begin position="237"/>
        <end position="516"/>
    </location>
</feature>
<feature type="region of interest" description="Disordered" evidence="1">
    <location>
        <begin position="637"/>
        <end position="666"/>
    </location>
</feature>
<dbReference type="GO" id="GO:0004540">
    <property type="term" value="F:RNA nuclease activity"/>
    <property type="evidence" value="ECO:0007669"/>
    <property type="project" value="InterPro"/>
</dbReference>
<evidence type="ECO:0000259" key="2">
    <source>
        <dbReference type="SMART" id="SM00955"/>
    </source>
</evidence>
<dbReference type="Proteomes" id="UP000243719">
    <property type="component" value="Unassembled WGS sequence"/>
</dbReference>
<feature type="compositionally biased region" description="Low complexity" evidence="1">
    <location>
        <begin position="651"/>
        <end position="666"/>
    </location>
</feature>
<protein>
    <submittedName>
        <fullName evidence="3">Exoribonuclease-2</fullName>
    </submittedName>
</protein>
<dbReference type="OrthoDB" id="5288992at2"/>
<name>A0A1H2PRP9_9BURK</name>
<dbReference type="AlphaFoldDB" id="A0A1H2PRP9"/>
<dbReference type="Pfam" id="PF00773">
    <property type="entry name" value="RNB"/>
    <property type="match status" value="2"/>
</dbReference>
<gene>
    <name evidence="3" type="ORF">SAMN05216551_108169</name>
</gene>
<dbReference type="GO" id="GO:0003723">
    <property type="term" value="F:RNA binding"/>
    <property type="evidence" value="ECO:0007669"/>
    <property type="project" value="InterPro"/>
</dbReference>
<dbReference type="InterPro" id="IPR050180">
    <property type="entry name" value="RNR_Ribonuclease"/>
</dbReference>
<evidence type="ECO:0000313" key="4">
    <source>
        <dbReference type="Proteomes" id="UP000243719"/>
    </source>
</evidence>
<dbReference type="InterPro" id="IPR012340">
    <property type="entry name" value="NA-bd_OB-fold"/>
</dbReference>
<dbReference type="PANTHER" id="PTHR23355">
    <property type="entry name" value="RIBONUCLEASE"/>
    <property type="match status" value="1"/>
</dbReference>
<dbReference type="STRING" id="1770053.SAMN05216551_108169"/>
<evidence type="ECO:0000313" key="3">
    <source>
        <dbReference type="EMBL" id="SDV49538.1"/>
    </source>
</evidence>
<dbReference type="SUPFAM" id="SSF50249">
    <property type="entry name" value="Nucleic acid-binding proteins"/>
    <property type="match status" value="1"/>
</dbReference>
<dbReference type="InterPro" id="IPR001900">
    <property type="entry name" value="RNase_II/R"/>
</dbReference>
<sequence length="763" mass="82392">MNVFFEESGNFKAGSVLSKQGEALQVELPGGRRAKVKGRDVLVEFAAPEPAELMRLAEQQSGEIDLDFLWEVADEAEFDVGSLAADYFGTPGAVQHAALALRLHGSPVYFRRKGRGRYQRAPEEQLKAALAALERRRQQALVQAEYETELKAGQLPPAFDGKVMALLVRPDKNSIEYKALEAAAGARGVTPAQLMIECGGLPSVQAWLEARFTAEHFPQGTGFPAVKLDFSPNGLPRVDADAFSIDDVTTTEIDDAFSVQPLSDGRVRIGIHIAAPALGIAPHDEIDRIARARLSTVYMPGDKITMLPESVVDAFTLKEGDYRPALSLYFIVNATTQEIVTSETCVEAVFVRTNIRHNELEDIVTEAALADGSGDYPHKAQIAVLWPFAQALHEKRQQARLASGLRRETQRQSDYNYYIEGEHVTIQPRRRGSPLDTIVAEMAILANSSWGGYLSENGVPAIYRAQRSFGPNRTRLQISPAPHEGLGVAQYAWSTSPLRRYVDLVNQWQLVALVEHGVTAKLVAPFKPKDAELYAVMQHFDETYTAYAEHQQRMERFWCLRWLEQEKGGVGGQVVATVVKGDLLRLEEIPLQFLLPGLGIHPRGTRVLLQVADIDLLNVTISTRLLHVIDTPDSAALAATEGVEEDEAGEAGEAAAQAEEADQSQGADEIVLAGDAAEAAQAVPGAAVEQAITGSIGAPSASLAAHEAQAAQAGEALSAQTDAALHEATPEPADEVAELPPVAASEDALGDGAPRAAGDRPLS</sequence>
<dbReference type="SMART" id="SM00955">
    <property type="entry name" value="RNB"/>
    <property type="match status" value="1"/>
</dbReference>
<dbReference type="GO" id="GO:0006402">
    <property type="term" value="P:mRNA catabolic process"/>
    <property type="evidence" value="ECO:0007669"/>
    <property type="project" value="TreeGrafter"/>
</dbReference>
<dbReference type="RefSeq" id="WP_091909701.1">
    <property type="nucleotide sequence ID" value="NZ_FNLO01000008.1"/>
</dbReference>
<feature type="region of interest" description="Disordered" evidence="1">
    <location>
        <begin position="712"/>
        <end position="763"/>
    </location>
</feature>